<evidence type="ECO:0000256" key="6">
    <source>
        <dbReference type="ARBA" id="ARBA00022833"/>
    </source>
</evidence>
<evidence type="ECO:0000256" key="4">
    <source>
        <dbReference type="ARBA" id="ARBA00022729"/>
    </source>
</evidence>
<evidence type="ECO:0000259" key="10">
    <source>
        <dbReference type="Pfam" id="PF02868"/>
    </source>
</evidence>
<evidence type="ECO:0000256" key="3">
    <source>
        <dbReference type="ARBA" id="ARBA00022723"/>
    </source>
</evidence>
<dbReference type="CDD" id="cd09597">
    <property type="entry name" value="M4_TLP"/>
    <property type="match status" value="1"/>
</dbReference>
<reference evidence="12 13" key="1">
    <citation type="submission" date="2024-02" db="EMBL/GenBank/DDBJ databases">
        <title>Janibacter sp. nov., isolated from gut of marine sandworm.</title>
        <authorList>
            <person name="Kim B."/>
            <person name="Jun M.O."/>
            <person name="Shin N.-R."/>
        </authorList>
    </citation>
    <scope>NUCLEOTIDE SEQUENCE [LARGE SCALE GENOMIC DNA]</scope>
    <source>
        <strain evidence="12 13">A1S7</strain>
    </source>
</reference>
<dbReference type="Proteomes" id="UP001382727">
    <property type="component" value="Chromosome"/>
</dbReference>
<dbReference type="InterPro" id="IPR027268">
    <property type="entry name" value="Peptidase_M4/M1_CTD_sf"/>
</dbReference>
<feature type="domain" description="Peptidase M4 C-terminal" evidence="10">
    <location>
        <begin position="392"/>
        <end position="561"/>
    </location>
</feature>
<dbReference type="InterPro" id="IPR023612">
    <property type="entry name" value="Peptidase_M4"/>
</dbReference>
<evidence type="ECO:0000259" key="11">
    <source>
        <dbReference type="Pfam" id="PF07504"/>
    </source>
</evidence>
<protein>
    <recommendedName>
        <fullName evidence="8">Neutral metalloproteinase</fullName>
        <ecNumber evidence="8">3.4.24.-</ecNumber>
    </recommendedName>
</protein>
<keyword evidence="8" id="KW-0964">Secreted</keyword>
<dbReference type="SUPFAM" id="SSF55486">
    <property type="entry name" value="Metalloproteases ('zincins'), catalytic domain"/>
    <property type="match status" value="1"/>
</dbReference>
<proteinExistence type="inferred from homology"/>
<feature type="domain" description="FTP" evidence="11">
    <location>
        <begin position="80"/>
        <end position="125"/>
    </location>
</feature>
<dbReference type="InterPro" id="IPR001570">
    <property type="entry name" value="Peptidase_M4_C_domain"/>
</dbReference>
<dbReference type="Pfam" id="PF01447">
    <property type="entry name" value="Peptidase_M4"/>
    <property type="match status" value="1"/>
</dbReference>
<keyword evidence="3" id="KW-0479">Metal-binding</keyword>
<evidence type="ECO:0000256" key="1">
    <source>
        <dbReference type="ARBA" id="ARBA00009388"/>
    </source>
</evidence>
<evidence type="ECO:0000256" key="5">
    <source>
        <dbReference type="ARBA" id="ARBA00022801"/>
    </source>
</evidence>
<evidence type="ECO:0000259" key="9">
    <source>
        <dbReference type="Pfam" id="PF01447"/>
    </source>
</evidence>
<name>A0ABZ2MGU8_9MICO</name>
<keyword evidence="13" id="KW-1185">Reference proteome</keyword>
<dbReference type="PRINTS" id="PR00730">
    <property type="entry name" value="THERMOLYSIN"/>
</dbReference>
<evidence type="ECO:0000313" key="12">
    <source>
        <dbReference type="EMBL" id="WXB76301.1"/>
    </source>
</evidence>
<keyword evidence="5 8" id="KW-0378">Hydrolase</keyword>
<evidence type="ECO:0000256" key="2">
    <source>
        <dbReference type="ARBA" id="ARBA00022670"/>
    </source>
</evidence>
<comment type="cofactor">
    <cofactor evidence="8">
        <name>Zn(2+)</name>
        <dbReference type="ChEBI" id="CHEBI:29105"/>
    </cofactor>
</comment>
<dbReference type="Gene3D" id="3.10.170.10">
    <property type="match status" value="1"/>
</dbReference>
<dbReference type="Pfam" id="PF02868">
    <property type="entry name" value="Peptidase_M4_C"/>
    <property type="match status" value="1"/>
</dbReference>
<organism evidence="12 13">
    <name type="scientific">Janibacter alittae</name>
    <dbReference type="NCBI Taxonomy" id="3115209"/>
    <lineage>
        <taxon>Bacteria</taxon>
        <taxon>Bacillati</taxon>
        <taxon>Actinomycetota</taxon>
        <taxon>Actinomycetes</taxon>
        <taxon>Micrococcales</taxon>
        <taxon>Intrasporangiaceae</taxon>
        <taxon>Janibacter</taxon>
    </lineage>
</organism>
<gene>
    <name evidence="12" type="ORF">V1351_15365</name>
</gene>
<comment type="function">
    <text evidence="8">Extracellular zinc metalloprotease.</text>
</comment>
<dbReference type="EMBL" id="CP144913">
    <property type="protein sequence ID" value="WXB76301.1"/>
    <property type="molecule type" value="Genomic_DNA"/>
</dbReference>
<dbReference type="EC" id="3.4.24.-" evidence="8"/>
<dbReference type="PANTHER" id="PTHR33794:SF1">
    <property type="entry name" value="BACILLOLYSIN"/>
    <property type="match status" value="1"/>
</dbReference>
<comment type="subcellular location">
    <subcellularLocation>
        <location evidence="8">Secreted</location>
    </subcellularLocation>
</comment>
<dbReference type="InterPro" id="IPR013856">
    <property type="entry name" value="Peptidase_M4_domain"/>
</dbReference>
<evidence type="ECO:0000313" key="13">
    <source>
        <dbReference type="Proteomes" id="UP001382727"/>
    </source>
</evidence>
<dbReference type="Pfam" id="PF07504">
    <property type="entry name" value="FTP"/>
    <property type="match status" value="1"/>
</dbReference>
<dbReference type="InterPro" id="IPR050728">
    <property type="entry name" value="Zinc_Metalloprotease_M4"/>
</dbReference>
<dbReference type="PANTHER" id="PTHR33794">
    <property type="entry name" value="BACILLOLYSIN"/>
    <property type="match status" value="1"/>
</dbReference>
<dbReference type="InterPro" id="IPR011096">
    <property type="entry name" value="FTP_domain"/>
</dbReference>
<evidence type="ECO:0000256" key="7">
    <source>
        <dbReference type="ARBA" id="ARBA00023049"/>
    </source>
</evidence>
<sequence length="562" mass="60513">MPDDHRPDGLTRYSIHAWDDSSTEALSTITAHRGVRAGIAPEVHDVLDPESAARGYLDDALASTSLPSLTVPEVAGTRTGFTPIGTETVALTGTRTVKFRQVLHDIPVYGSFVVVELDGDNELVGIDTTTGRPEDVDPVATIAPARAVEIAREAPGGYSPVATAVPRLHFYYDGGEERWRLVYLLEDVPVTTSGGATGADPPVPEAPHLVDYVIDAHDASVVDVLPRTPSLTAEGVEQTAADSYGVQRTFVAQSEQERLVLRDPVHNVETFDFGFDDPATDADALPGALVENPPDWSPAAVSAHANAIVVSRFLRTVVLRNNIDGRGGPLTSTINCVVQSASSGPKEWANAFWNGTQMVYGQIRNGDDLRSLSANVDVVGHEIFHGVTGSTARLEYRAQSGALNESYSDVFGTIIANIGNEDPRTWDWLIGEKLFPDREALRDMADPTRFDQPAHMDDYQDLPVTQNGDWGGVHTNSGIPNKAAYVLLTTEDPDGTLALTPHEVAAVYYIALTQRLSRTSQFADARRASVASARSFLRGRPRDERDRKVAAVGAAFDAVGIA</sequence>
<dbReference type="RefSeq" id="WP_338749143.1">
    <property type="nucleotide sequence ID" value="NZ_CP144913.1"/>
</dbReference>
<feature type="domain" description="Peptidase M4" evidence="9">
    <location>
        <begin position="239"/>
        <end position="388"/>
    </location>
</feature>
<keyword evidence="4" id="KW-0732">Signal</keyword>
<evidence type="ECO:0000256" key="8">
    <source>
        <dbReference type="RuleBase" id="RU366073"/>
    </source>
</evidence>
<accession>A0ABZ2MGU8</accession>
<keyword evidence="7 8" id="KW-0482">Metalloprotease</keyword>
<comment type="similarity">
    <text evidence="1 8">Belongs to the peptidase M4 family.</text>
</comment>
<dbReference type="Gene3D" id="1.10.390.10">
    <property type="entry name" value="Neutral Protease Domain 2"/>
    <property type="match status" value="1"/>
</dbReference>
<keyword evidence="2 8" id="KW-0645">Protease</keyword>
<keyword evidence="6 8" id="KW-0862">Zinc</keyword>